<evidence type="ECO:0000256" key="1">
    <source>
        <dbReference type="ARBA" id="ARBA00006440"/>
    </source>
</evidence>
<feature type="compositionally biased region" description="Low complexity" evidence="3">
    <location>
        <begin position="19"/>
        <end position="32"/>
    </location>
</feature>
<dbReference type="OrthoDB" id="8179360at2759"/>
<dbReference type="CDD" id="cd19574">
    <property type="entry name" value="serpinE3"/>
    <property type="match status" value="1"/>
</dbReference>
<dbReference type="Proteomes" id="UP000796761">
    <property type="component" value="Unassembled WGS sequence"/>
</dbReference>
<protein>
    <recommendedName>
        <fullName evidence="4">Serpin domain-containing protein</fullName>
    </recommendedName>
</protein>
<dbReference type="AlphaFoldDB" id="A0A8K1LNY9"/>
<organism evidence="5 6">
    <name type="scientific">Zosterops borbonicus</name>
    <dbReference type="NCBI Taxonomy" id="364589"/>
    <lineage>
        <taxon>Eukaryota</taxon>
        <taxon>Metazoa</taxon>
        <taxon>Chordata</taxon>
        <taxon>Craniata</taxon>
        <taxon>Vertebrata</taxon>
        <taxon>Euteleostomi</taxon>
        <taxon>Archelosauria</taxon>
        <taxon>Archosauria</taxon>
        <taxon>Dinosauria</taxon>
        <taxon>Saurischia</taxon>
        <taxon>Theropoda</taxon>
        <taxon>Coelurosauria</taxon>
        <taxon>Aves</taxon>
        <taxon>Neognathae</taxon>
        <taxon>Neoaves</taxon>
        <taxon>Telluraves</taxon>
        <taxon>Australaves</taxon>
        <taxon>Passeriformes</taxon>
        <taxon>Sylvioidea</taxon>
        <taxon>Zosteropidae</taxon>
        <taxon>Zosterops</taxon>
    </lineage>
</organism>
<dbReference type="PANTHER" id="PTHR14715:SF4">
    <property type="entry name" value="PROTEIN FAM124A"/>
    <property type="match status" value="1"/>
</dbReference>
<reference evidence="5" key="1">
    <citation type="submission" date="2019-04" db="EMBL/GenBank/DDBJ databases">
        <title>Genome assembly of Zosterops borbonicus 15179.</title>
        <authorList>
            <person name="Leroy T."/>
            <person name="Anselmetti Y."/>
            <person name="Tilak M.-K."/>
            <person name="Nabholz B."/>
        </authorList>
    </citation>
    <scope>NUCLEOTIDE SEQUENCE</scope>
    <source>
        <strain evidence="5">HGM_15179</strain>
        <tissue evidence="5">Muscle</tissue>
    </source>
</reference>
<comment type="similarity">
    <text evidence="2">Belongs to the serpin family.</text>
</comment>
<feature type="domain" description="Serpin" evidence="4">
    <location>
        <begin position="563"/>
        <end position="914"/>
    </location>
</feature>
<name>A0A8K1LNY9_9PASS</name>
<dbReference type="InterPro" id="IPR023796">
    <property type="entry name" value="Serpin_dom"/>
</dbReference>
<gene>
    <name evidence="5" type="ORF">HGM15179_006627</name>
</gene>
<evidence type="ECO:0000256" key="2">
    <source>
        <dbReference type="RuleBase" id="RU000411"/>
    </source>
</evidence>
<dbReference type="Pfam" id="PF00079">
    <property type="entry name" value="Serpin"/>
    <property type="match status" value="1"/>
</dbReference>
<evidence type="ECO:0000313" key="5">
    <source>
        <dbReference type="EMBL" id="TRZ20493.1"/>
    </source>
</evidence>
<dbReference type="InterPro" id="IPR029380">
    <property type="entry name" value="FAM124"/>
</dbReference>
<dbReference type="SUPFAM" id="SSF56574">
    <property type="entry name" value="Serpins"/>
    <property type="match status" value="1"/>
</dbReference>
<feature type="region of interest" description="Disordered" evidence="3">
    <location>
        <begin position="1"/>
        <end position="32"/>
    </location>
</feature>
<keyword evidence="6" id="KW-1185">Reference proteome</keyword>
<dbReference type="SMART" id="SM00093">
    <property type="entry name" value="SERPIN"/>
    <property type="match status" value="1"/>
</dbReference>
<dbReference type="PANTHER" id="PTHR14715">
    <property type="entry name" value="FAM124 DOMAIN-CONTAINING PROTEIN-RELATED"/>
    <property type="match status" value="1"/>
</dbReference>
<dbReference type="InterPro" id="IPR046365">
    <property type="entry name" value="FAM124_dom"/>
</dbReference>
<dbReference type="Gene3D" id="3.30.497.10">
    <property type="entry name" value="Antithrombin, subunit I, domain 2"/>
    <property type="match status" value="1"/>
</dbReference>
<evidence type="ECO:0000256" key="3">
    <source>
        <dbReference type="SAM" id="MobiDB-lite"/>
    </source>
</evidence>
<proteinExistence type="inferred from homology"/>
<comment type="caution">
    <text evidence="5">The sequence shown here is derived from an EMBL/GenBank/DDBJ whole genome shotgun (WGS) entry which is preliminary data.</text>
</comment>
<evidence type="ECO:0000313" key="6">
    <source>
        <dbReference type="Proteomes" id="UP000796761"/>
    </source>
</evidence>
<dbReference type="InterPro" id="IPR042185">
    <property type="entry name" value="Serpin_sf_2"/>
</dbReference>
<dbReference type="Pfam" id="PF15067">
    <property type="entry name" value="FAM124"/>
    <property type="match status" value="1"/>
</dbReference>
<sequence length="929" mass="104373">MEKQPGGEEECVDSGAETGGSEYSRMSSTSSELSVEGIQDPFLVSVHIITDPGESKTLQQAIDKLLAWIHPDLQLFRVSERRVPRKRRKPLKAGVSQPALAVILFLQEEYGEEPILQLHETFQRPPWHYHHTELMHGKFLPYMPCSQDFYTLAPETPLWAIRPVHYGKEMIRFTVYCRNENFVDILKLYELILKRPMCQKKVDFCVFPVYSNMEIDIQFSLKKLPKGQVPVRTESAVLEFRVKDVGQLVPLLPNPCSPISEGRWQTEDHDGNRILLQHHWVTNYISLLHSDYQDQERGGERKEMHPEEQPKRDISTDSLIELISSAHKRILRVLLKTWKCSPKLNIDDLEGAQETDVDTGKKLSFSDLSVVSAYSALNGFCSFANITLVLMIPKLYSDVRMWMTSAQLAGRISVNLMAIPLLKPPNLLPSQEMLPPVLVIPDYHASERNASGLRGKEKNELGKKKNLHWKPALVQSHDLVFAPLPIKEGDKTFIGSFHSGTQKDTERQDNLTELTVLAGGDCSQLVFMLPILFPAFILSACSLTKGSCISYDELKELKTEFAISLYRHISEAENRTNLVVSPASVAVSLELLQFGAQGNTFTELQDVLGYSIHDESVQDFMHTVDEVVADSSQGTVVQLGCSLLVDTGVQLSPDFTERAAGWANSSLLQTNLTDPNTTHTQEWITTDLADGDVRGMTLESARSSLSQLTLVSTLYFRSMWQKKFSLMDSQMLPFTTPEGSTLKVPTMHHTAEVNYGQFQTAGLEAFSVVELPYLGEKLSMFLVLPSHKRTPLSQIESHLSAKTITLWANSLKRTKMDIFLPRFSIQSLFDLKTVLSALGIRDAFDPITANFKGISEQDSLYISEAIHKAEIEVTEDGTKASGATAMVLLKRSRTPIFKADRPFTFFLRQANTGPKQATQKTQTELQSMS</sequence>
<accession>A0A8K1LNY9</accession>
<dbReference type="InterPro" id="IPR031172">
    <property type="entry name" value="Serpin_E3"/>
</dbReference>
<dbReference type="EMBL" id="SWJQ01000147">
    <property type="protein sequence ID" value="TRZ20493.1"/>
    <property type="molecule type" value="Genomic_DNA"/>
</dbReference>
<dbReference type="Gene3D" id="2.30.39.10">
    <property type="entry name" value="Alpha-1-antitrypsin, domain 1"/>
    <property type="match status" value="1"/>
</dbReference>
<dbReference type="InterPro" id="IPR036186">
    <property type="entry name" value="Serpin_sf"/>
</dbReference>
<dbReference type="InterPro" id="IPR042178">
    <property type="entry name" value="Serpin_sf_1"/>
</dbReference>
<comment type="similarity">
    <text evidence="1">Belongs to the FAM124 family.</text>
</comment>
<evidence type="ECO:0000259" key="4">
    <source>
        <dbReference type="SMART" id="SM00093"/>
    </source>
</evidence>